<protein>
    <submittedName>
        <fullName evidence="8">Hfaza1G</fullName>
    </submittedName>
</protein>
<organism evidence="8 9">
    <name type="scientific">Seiridium unicorne</name>
    <dbReference type="NCBI Taxonomy" id="138068"/>
    <lineage>
        <taxon>Eukaryota</taxon>
        <taxon>Fungi</taxon>
        <taxon>Dikarya</taxon>
        <taxon>Ascomycota</taxon>
        <taxon>Pezizomycotina</taxon>
        <taxon>Sordariomycetes</taxon>
        <taxon>Xylariomycetidae</taxon>
        <taxon>Amphisphaeriales</taxon>
        <taxon>Sporocadaceae</taxon>
        <taxon>Seiridium</taxon>
    </lineage>
</organism>
<evidence type="ECO:0000313" key="9">
    <source>
        <dbReference type="Proteomes" id="UP001408356"/>
    </source>
</evidence>
<keyword evidence="5" id="KW-0804">Transcription</keyword>
<keyword evidence="4" id="KW-0238">DNA-binding</keyword>
<keyword evidence="6" id="KW-0539">Nucleus</keyword>
<comment type="caution">
    <text evidence="8">The sequence shown here is derived from an EMBL/GenBank/DDBJ whole genome shotgun (WGS) entry which is preliminary data.</text>
</comment>
<accession>A0ABR2V4T3</accession>
<dbReference type="PANTHER" id="PTHR47338:SF3">
    <property type="entry name" value="C6 FINGER DOMAIN TRANSCRIPTION FACTOR DBAA-RELATED"/>
    <property type="match status" value="1"/>
</dbReference>
<dbReference type="InterPro" id="IPR050815">
    <property type="entry name" value="TF_fung"/>
</dbReference>
<feature type="domain" description="Xylanolytic transcriptional activator regulatory" evidence="7">
    <location>
        <begin position="161"/>
        <end position="241"/>
    </location>
</feature>
<evidence type="ECO:0000313" key="8">
    <source>
        <dbReference type="EMBL" id="KAK9421746.1"/>
    </source>
</evidence>
<evidence type="ECO:0000256" key="6">
    <source>
        <dbReference type="ARBA" id="ARBA00023242"/>
    </source>
</evidence>
<proteinExistence type="predicted"/>
<gene>
    <name evidence="8" type="ORF">SUNI508_05347</name>
</gene>
<keyword evidence="3" id="KW-0805">Transcription regulation</keyword>
<evidence type="ECO:0000256" key="5">
    <source>
        <dbReference type="ARBA" id="ARBA00023163"/>
    </source>
</evidence>
<dbReference type="SMART" id="SM00906">
    <property type="entry name" value="Fungal_trans"/>
    <property type="match status" value="1"/>
</dbReference>
<dbReference type="EMBL" id="JARVKF010000157">
    <property type="protein sequence ID" value="KAK9421746.1"/>
    <property type="molecule type" value="Genomic_DNA"/>
</dbReference>
<dbReference type="InterPro" id="IPR007219">
    <property type="entry name" value="XnlR_reg_dom"/>
</dbReference>
<sequence length="463" mass="53059">MSWVDIEEVPESSSSTLPQNLDKGYLLPFFHDPRPVQQSSPQRISQLHLSDVTKADLTQLYLDRVHPMLPLLSPARLSRSRKDTESFDQYGRCLQYAMWTIATAFSSQFEELRDGLYGETRKMADKLDLVESDLNDYRVESSQVWILLTFYEFMKTNYSHGWLSAGRLFRHVQMSELYSVDRGLKPCSDGLETDPIIAEEKRRAFWLAYCLDRIVSICETTPLTLGEEVIYTRLPCPESEFQSGVISQQCLLSEAMASMEPRRYSNIAECVITATICGRALSHKQTSIVEKAYSSPPIDYVARHNWLEGLLDARLKRLPISTPQDEIAPNPMVAFTTILTHAAVLYLWHIGDLLLYKDEDQSVLLPLAQRGLDSARELCRLAQNFEHHGLFRAHAFIPIPVFFGAYRLRSYLIVEGESLGSGEKEEMEKLVHICLEVLQKLRPVNNLASHVLHRYQTRPFRPL</sequence>
<name>A0ABR2V4T3_9PEZI</name>
<keyword evidence="9" id="KW-1185">Reference proteome</keyword>
<dbReference type="Proteomes" id="UP001408356">
    <property type="component" value="Unassembled WGS sequence"/>
</dbReference>
<evidence type="ECO:0000259" key="7">
    <source>
        <dbReference type="SMART" id="SM00906"/>
    </source>
</evidence>
<dbReference type="Pfam" id="PF04082">
    <property type="entry name" value="Fungal_trans"/>
    <property type="match status" value="1"/>
</dbReference>
<evidence type="ECO:0000256" key="4">
    <source>
        <dbReference type="ARBA" id="ARBA00023125"/>
    </source>
</evidence>
<comment type="subcellular location">
    <subcellularLocation>
        <location evidence="1">Nucleus</location>
    </subcellularLocation>
</comment>
<dbReference type="CDD" id="cd12148">
    <property type="entry name" value="fungal_TF_MHR"/>
    <property type="match status" value="1"/>
</dbReference>
<evidence type="ECO:0000256" key="1">
    <source>
        <dbReference type="ARBA" id="ARBA00004123"/>
    </source>
</evidence>
<dbReference type="PANTHER" id="PTHR47338">
    <property type="entry name" value="ZN(II)2CYS6 TRANSCRIPTION FACTOR (EUROFUNG)-RELATED"/>
    <property type="match status" value="1"/>
</dbReference>
<reference evidence="8 9" key="1">
    <citation type="journal article" date="2024" name="J. Plant Pathol.">
        <title>Sequence and assembly of the genome of Seiridium unicorne, isolate CBS 538.82, causal agent of cypress canker disease.</title>
        <authorList>
            <person name="Scali E."/>
            <person name="Rocca G.D."/>
            <person name="Danti R."/>
            <person name="Garbelotto M."/>
            <person name="Barberini S."/>
            <person name="Baroncelli R."/>
            <person name="Emiliani G."/>
        </authorList>
    </citation>
    <scope>NUCLEOTIDE SEQUENCE [LARGE SCALE GENOMIC DNA]</scope>
    <source>
        <strain evidence="8 9">BM-138-508</strain>
    </source>
</reference>
<evidence type="ECO:0000256" key="3">
    <source>
        <dbReference type="ARBA" id="ARBA00023015"/>
    </source>
</evidence>
<keyword evidence="2" id="KW-0479">Metal-binding</keyword>
<evidence type="ECO:0000256" key="2">
    <source>
        <dbReference type="ARBA" id="ARBA00022723"/>
    </source>
</evidence>